<organism evidence="1 2">
    <name type="scientific">Shewanella corallii</name>
    <dbReference type="NCBI Taxonomy" id="560080"/>
    <lineage>
        <taxon>Bacteria</taxon>
        <taxon>Pseudomonadati</taxon>
        <taxon>Pseudomonadota</taxon>
        <taxon>Gammaproteobacteria</taxon>
        <taxon>Alteromonadales</taxon>
        <taxon>Shewanellaceae</taxon>
        <taxon>Shewanella</taxon>
    </lineage>
</organism>
<dbReference type="RefSeq" id="WP_249247683.1">
    <property type="nucleotide sequence ID" value="NZ_JAKIKT010000001.1"/>
</dbReference>
<name>A0ABT0N351_9GAMM</name>
<evidence type="ECO:0000313" key="1">
    <source>
        <dbReference type="EMBL" id="MCL2912881.1"/>
    </source>
</evidence>
<keyword evidence="2" id="KW-1185">Reference proteome</keyword>
<dbReference type="Proteomes" id="UP001202831">
    <property type="component" value="Unassembled WGS sequence"/>
</dbReference>
<proteinExistence type="predicted"/>
<gene>
    <name evidence="1" type="ORF">L2725_03660</name>
</gene>
<accession>A0ABT0N351</accession>
<protein>
    <submittedName>
        <fullName evidence="1">Uncharacterized protein</fullName>
    </submittedName>
</protein>
<reference evidence="1 2" key="1">
    <citation type="submission" date="2022-01" db="EMBL/GenBank/DDBJ databases">
        <title>Whole genome-based taxonomy of the Shewanellaceae.</title>
        <authorList>
            <person name="Martin-Rodriguez A.J."/>
        </authorList>
    </citation>
    <scope>NUCLEOTIDE SEQUENCE [LARGE SCALE GENOMIC DNA]</scope>
    <source>
        <strain evidence="1 2">DSM 21332</strain>
    </source>
</reference>
<dbReference type="EMBL" id="JAKIKT010000001">
    <property type="protein sequence ID" value="MCL2912881.1"/>
    <property type="molecule type" value="Genomic_DNA"/>
</dbReference>
<comment type="caution">
    <text evidence="1">The sequence shown here is derived from an EMBL/GenBank/DDBJ whole genome shotgun (WGS) entry which is preliminary data.</text>
</comment>
<evidence type="ECO:0000313" key="2">
    <source>
        <dbReference type="Proteomes" id="UP001202831"/>
    </source>
</evidence>
<sequence length="120" mass="12844">MDAEAATSNHGRAFVALANFRNEPEESSVSVGAAREIQEGIAVDPLLVGFGAKLHDVLPSEAWSSPAAGSLVRSTNNKTDTSVSKYMDTLFSSKKQNQITNMILLRANRALPTPLLGDMQ</sequence>